<accession>A0A6J8A418</accession>
<reference evidence="1 2" key="1">
    <citation type="submission" date="2020-06" db="EMBL/GenBank/DDBJ databases">
        <authorList>
            <person name="Li R."/>
            <person name="Bekaert M."/>
        </authorList>
    </citation>
    <scope>NUCLEOTIDE SEQUENCE [LARGE SCALE GENOMIC DNA]</scope>
    <source>
        <strain evidence="2">wild</strain>
    </source>
</reference>
<evidence type="ECO:0000313" key="1">
    <source>
        <dbReference type="EMBL" id="CAC5360374.1"/>
    </source>
</evidence>
<keyword evidence="2" id="KW-1185">Reference proteome</keyword>
<evidence type="ECO:0000313" key="2">
    <source>
        <dbReference type="Proteomes" id="UP000507470"/>
    </source>
</evidence>
<dbReference type="AlphaFoldDB" id="A0A6J8A418"/>
<protein>
    <submittedName>
        <fullName evidence="1">Uncharacterized protein</fullName>
    </submittedName>
</protein>
<dbReference type="EMBL" id="CACVKT020000562">
    <property type="protein sequence ID" value="CAC5360374.1"/>
    <property type="molecule type" value="Genomic_DNA"/>
</dbReference>
<organism evidence="1 2">
    <name type="scientific">Mytilus coruscus</name>
    <name type="common">Sea mussel</name>
    <dbReference type="NCBI Taxonomy" id="42192"/>
    <lineage>
        <taxon>Eukaryota</taxon>
        <taxon>Metazoa</taxon>
        <taxon>Spiralia</taxon>
        <taxon>Lophotrochozoa</taxon>
        <taxon>Mollusca</taxon>
        <taxon>Bivalvia</taxon>
        <taxon>Autobranchia</taxon>
        <taxon>Pteriomorphia</taxon>
        <taxon>Mytilida</taxon>
        <taxon>Mytiloidea</taxon>
        <taxon>Mytilidae</taxon>
        <taxon>Mytilinae</taxon>
        <taxon>Mytilus</taxon>
    </lineage>
</organism>
<proteinExistence type="predicted"/>
<sequence>MRANVGHVVTRYEICSLASKAYLTSLTPSNLLSSIRRTGIHPFNPPAFDKSVLRPTEPEPIILTLNNSVPSMSDDNPENTVVNTLSEAEHVEIEHANQEDENDNPLQNLNTFFTKRVSKLPTKKTSKPRKTLSVITSGKAVTEDETFNKITECVQQ</sequence>
<dbReference type="Proteomes" id="UP000507470">
    <property type="component" value="Unassembled WGS sequence"/>
</dbReference>
<gene>
    <name evidence="1" type="ORF">MCOR_2881</name>
</gene>
<dbReference type="OrthoDB" id="4327074at2759"/>
<name>A0A6J8A418_MYTCO</name>